<dbReference type="GO" id="GO:0046677">
    <property type="term" value="P:response to antibiotic"/>
    <property type="evidence" value="ECO:0007669"/>
    <property type="project" value="UniProtKB-KW"/>
</dbReference>
<sequence>MITSAAPALELTGLTKSFGELTAVDHLDLTVPRGQMLALLGPNGAGKSTTTEMILGLVTPDAGTVAVCGTAPALAAQEGRVGAMLQNGTLLEDVPVRLLLSLVGGVCAHPLAMDDVIERADISALLRKNTSRLSGGEAQRVRFALALLPDPEVILLDEPTVAMDVETRRRFWERMRAVAAEGRTVVFATHYLEEADQEAGRVVVMDRGRIVADGTGTAIKERIGGKVLTLSLAGGDAVDHDAAEPLGRLAGVTAVDLLEDGRIRLASSDSDATLRALFATGGPATTGAVRDIAVATPSLEDAFLQLTAH</sequence>
<dbReference type="InterPro" id="IPR027417">
    <property type="entry name" value="P-loop_NTPase"/>
</dbReference>
<dbReference type="Proteomes" id="UP000588158">
    <property type="component" value="Unassembled WGS sequence"/>
</dbReference>
<accession>A0A841AB45</accession>
<dbReference type="CDD" id="cd03230">
    <property type="entry name" value="ABC_DR_subfamily_A"/>
    <property type="match status" value="1"/>
</dbReference>
<evidence type="ECO:0000256" key="1">
    <source>
        <dbReference type="ARBA" id="ARBA00004202"/>
    </source>
</evidence>
<dbReference type="SUPFAM" id="SSF52540">
    <property type="entry name" value="P-loop containing nucleoside triphosphate hydrolases"/>
    <property type="match status" value="1"/>
</dbReference>
<evidence type="ECO:0000256" key="2">
    <source>
        <dbReference type="ARBA" id="ARBA00022448"/>
    </source>
</evidence>
<comment type="caution">
    <text evidence="7">The sequence shown here is derived from an EMBL/GenBank/DDBJ whole genome shotgun (WGS) entry which is preliminary data.</text>
</comment>
<dbReference type="PROSITE" id="PS50893">
    <property type="entry name" value="ABC_TRANSPORTER_2"/>
    <property type="match status" value="1"/>
</dbReference>
<proteinExistence type="predicted"/>
<dbReference type="InterPro" id="IPR017871">
    <property type="entry name" value="ABC_transporter-like_CS"/>
</dbReference>
<dbReference type="GO" id="GO:0005886">
    <property type="term" value="C:plasma membrane"/>
    <property type="evidence" value="ECO:0007669"/>
    <property type="project" value="UniProtKB-SubCell"/>
</dbReference>
<gene>
    <name evidence="7" type="ORF">HNR70_002242</name>
</gene>
<evidence type="ECO:0000256" key="3">
    <source>
        <dbReference type="ARBA" id="ARBA00022741"/>
    </source>
</evidence>
<organism evidence="7 8">
    <name type="scientific">Brachybacterium aquaticum</name>
    <dbReference type="NCBI Taxonomy" id="1432564"/>
    <lineage>
        <taxon>Bacteria</taxon>
        <taxon>Bacillati</taxon>
        <taxon>Actinomycetota</taxon>
        <taxon>Actinomycetes</taxon>
        <taxon>Micrococcales</taxon>
        <taxon>Dermabacteraceae</taxon>
        <taxon>Brachybacterium</taxon>
    </lineage>
</organism>
<dbReference type="InterPro" id="IPR050763">
    <property type="entry name" value="ABC_transporter_ATP-binding"/>
</dbReference>
<dbReference type="PROSITE" id="PS00211">
    <property type="entry name" value="ABC_TRANSPORTER_1"/>
    <property type="match status" value="1"/>
</dbReference>
<dbReference type="SMART" id="SM00382">
    <property type="entry name" value="AAA"/>
    <property type="match status" value="1"/>
</dbReference>
<evidence type="ECO:0000256" key="4">
    <source>
        <dbReference type="ARBA" id="ARBA00022840"/>
    </source>
</evidence>
<dbReference type="AlphaFoldDB" id="A0A841AB45"/>
<keyword evidence="8" id="KW-1185">Reference proteome</keyword>
<dbReference type="PANTHER" id="PTHR42711:SF17">
    <property type="entry name" value="ABC TRANSPORTER ATP-BINDING PROTEIN"/>
    <property type="match status" value="1"/>
</dbReference>
<dbReference type="EMBL" id="JACHLZ010000001">
    <property type="protein sequence ID" value="MBB5832429.1"/>
    <property type="molecule type" value="Genomic_DNA"/>
</dbReference>
<dbReference type="RefSeq" id="WP_184325763.1">
    <property type="nucleotide sequence ID" value="NZ_JACHLZ010000001.1"/>
</dbReference>
<keyword evidence="3" id="KW-0547">Nucleotide-binding</keyword>
<keyword evidence="2" id="KW-0813">Transport</keyword>
<dbReference type="Gene3D" id="3.40.50.300">
    <property type="entry name" value="P-loop containing nucleotide triphosphate hydrolases"/>
    <property type="match status" value="1"/>
</dbReference>
<evidence type="ECO:0000313" key="7">
    <source>
        <dbReference type="EMBL" id="MBB5832429.1"/>
    </source>
</evidence>
<dbReference type="GO" id="GO:0016887">
    <property type="term" value="F:ATP hydrolysis activity"/>
    <property type="evidence" value="ECO:0007669"/>
    <property type="project" value="InterPro"/>
</dbReference>
<keyword evidence="4 7" id="KW-0067">ATP-binding</keyword>
<dbReference type="PANTHER" id="PTHR42711">
    <property type="entry name" value="ABC TRANSPORTER ATP-BINDING PROTEIN"/>
    <property type="match status" value="1"/>
</dbReference>
<feature type="domain" description="ABC transporter" evidence="6">
    <location>
        <begin position="9"/>
        <end position="232"/>
    </location>
</feature>
<keyword evidence="5" id="KW-0046">Antibiotic resistance</keyword>
<reference evidence="7 8" key="1">
    <citation type="submission" date="2020-08" db="EMBL/GenBank/DDBJ databases">
        <title>Sequencing the genomes of 1000 actinobacteria strains.</title>
        <authorList>
            <person name="Klenk H.-P."/>
        </authorList>
    </citation>
    <scope>NUCLEOTIDE SEQUENCE [LARGE SCALE GENOMIC DNA]</scope>
    <source>
        <strain evidence="7 8">DSM 28796</strain>
    </source>
</reference>
<dbReference type="InterPro" id="IPR003439">
    <property type="entry name" value="ABC_transporter-like_ATP-bd"/>
</dbReference>
<comment type="subcellular location">
    <subcellularLocation>
        <location evidence="1">Cell membrane</location>
        <topology evidence="1">Peripheral membrane protein</topology>
    </subcellularLocation>
</comment>
<protein>
    <submittedName>
        <fullName evidence="7">ABC-2 type transport system ATP-binding protein</fullName>
    </submittedName>
</protein>
<evidence type="ECO:0000313" key="8">
    <source>
        <dbReference type="Proteomes" id="UP000588158"/>
    </source>
</evidence>
<dbReference type="InterPro" id="IPR003593">
    <property type="entry name" value="AAA+_ATPase"/>
</dbReference>
<dbReference type="GO" id="GO:0005524">
    <property type="term" value="F:ATP binding"/>
    <property type="evidence" value="ECO:0007669"/>
    <property type="project" value="UniProtKB-KW"/>
</dbReference>
<name>A0A841AB45_9MICO</name>
<dbReference type="Pfam" id="PF00005">
    <property type="entry name" value="ABC_tran"/>
    <property type="match status" value="1"/>
</dbReference>
<evidence type="ECO:0000256" key="5">
    <source>
        <dbReference type="ARBA" id="ARBA00023251"/>
    </source>
</evidence>
<evidence type="ECO:0000259" key="6">
    <source>
        <dbReference type="PROSITE" id="PS50893"/>
    </source>
</evidence>